<dbReference type="Proteomes" id="UP000034491">
    <property type="component" value="Unassembled WGS sequence"/>
</dbReference>
<dbReference type="EMBL" id="LANI01000002">
    <property type="protein sequence ID" value="KKJ78325.1"/>
    <property type="molecule type" value="Genomic_DNA"/>
</dbReference>
<dbReference type="SUPFAM" id="SSF48371">
    <property type="entry name" value="ARM repeat"/>
    <property type="match status" value="1"/>
</dbReference>
<organism evidence="1 2">
    <name type="scientific">Kiloniella litopenaei</name>
    <dbReference type="NCBI Taxonomy" id="1549748"/>
    <lineage>
        <taxon>Bacteria</taxon>
        <taxon>Pseudomonadati</taxon>
        <taxon>Pseudomonadota</taxon>
        <taxon>Alphaproteobacteria</taxon>
        <taxon>Rhodospirillales</taxon>
        <taxon>Kiloniellaceae</taxon>
        <taxon>Kiloniella</taxon>
    </lineage>
</organism>
<evidence type="ECO:0000313" key="2">
    <source>
        <dbReference type="Proteomes" id="UP000034491"/>
    </source>
</evidence>
<accession>A0A0M2RE86</accession>
<evidence type="ECO:0000313" key="1">
    <source>
        <dbReference type="EMBL" id="KKJ78325.1"/>
    </source>
</evidence>
<name>A0A0M2RE86_9PROT</name>
<keyword evidence="2" id="KW-1185">Reference proteome</keyword>
<comment type="caution">
    <text evidence="1">The sequence shown here is derived from an EMBL/GenBank/DDBJ whole genome shotgun (WGS) entry which is preliminary data.</text>
</comment>
<gene>
    <name evidence="1" type="ORF">WH95_03210</name>
</gene>
<dbReference type="RefSeq" id="WP_046502794.1">
    <property type="nucleotide sequence ID" value="NZ_LANI01000002.1"/>
</dbReference>
<dbReference type="AlphaFoldDB" id="A0A0M2RE86"/>
<reference evidence="1 2" key="1">
    <citation type="submission" date="2015-03" db="EMBL/GenBank/DDBJ databases">
        <title>Genome sequence of Kiloniella sp. P1-1, isolated from the gut microflora of Pacific white shrimp, Penaeus vannamei.</title>
        <authorList>
            <person name="Shao Z."/>
            <person name="Wang L."/>
            <person name="Li X."/>
        </authorList>
    </citation>
    <scope>NUCLEOTIDE SEQUENCE [LARGE SCALE GENOMIC DNA]</scope>
    <source>
        <strain evidence="1 2">P1-1</strain>
    </source>
</reference>
<proteinExistence type="predicted"/>
<dbReference type="InterPro" id="IPR016024">
    <property type="entry name" value="ARM-type_fold"/>
</dbReference>
<evidence type="ECO:0008006" key="3">
    <source>
        <dbReference type="Google" id="ProtNLM"/>
    </source>
</evidence>
<sequence>MTINQVNRYNSFEDVNNLEEAKINNLLENGDGPEKVWAIWSLALKKWKSSASKLQSLPDGEPSSGVRRNLIVVLAGMQQSDVLYSLAKHDPDASVRADALKYLIRISDPNDEPLSEFLYKRLINDSENIIKITILKEAPEELLTLSFNDIITFIEPSDPALQMVSLEQLDKRALLDDENAPAIAKLLLQAHDASILEKIMFILINGGRSELILDAGMLQEDKTNFDLLSYLAKQEIKFSWSSLQKFIGPECNHNSHMIIDFIQNPTEPGAFLWLSTRYAQMLELESWENDFFEIQKAFLETLSGIDKPDQMIPALNSNLQIIHKYMKVELHDMQCWAKDEWMYEFDNEEDYEEAILSNKANIEAIKNWLK</sequence>
<protein>
    <recommendedName>
        <fullName evidence="3">HEAT repeat domain-containing protein</fullName>
    </recommendedName>
</protein>